<reference evidence="1" key="1">
    <citation type="submission" date="2021-12" db="EMBL/GenBank/DDBJ databases">
        <title>Discovery of the Pendulisporaceae a myxobacterial family with distinct sporulation behavior and unique specialized metabolism.</title>
        <authorList>
            <person name="Garcia R."/>
            <person name="Popoff A."/>
            <person name="Bader C.D."/>
            <person name="Loehr J."/>
            <person name="Walesch S."/>
            <person name="Walt C."/>
            <person name="Boldt J."/>
            <person name="Bunk B."/>
            <person name="Haeckl F.J.F.P.J."/>
            <person name="Gunesch A.P."/>
            <person name="Birkelbach J."/>
            <person name="Nuebel U."/>
            <person name="Pietschmann T."/>
            <person name="Bach T."/>
            <person name="Mueller R."/>
        </authorList>
    </citation>
    <scope>NUCLEOTIDE SEQUENCE</scope>
    <source>
        <strain evidence="1">MSr11367</strain>
    </source>
</reference>
<organism evidence="1 2">
    <name type="scientific">Pendulispora rubella</name>
    <dbReference type="NCBI Taxonomy" id="2741070"/>
    <lineage>
        <taxon>Bacteria</taxon>
        <taxon>Pseudomonadati</taxon>
        <taxon>Myxococcota</taxon>
        <taxon>Myxococcia</taxon>
        <taxon>Myxococcales</taxon>
        <taxon>Sorangiineae</taxon>
        <taxon>Pendulisporaceae</taxon>
        <taxon>Pendulispora</taxon>
    </lineage>
</organism>
<dbReference type="RefSeq" id="WP_394832457.1">
    <property type="nucleotide sequence ID" value="NZ_CP089929.1"/>
</dbReference>
<evidence type="ECO:0008006" key="3">
    <source>
        <dbReference type="Google" id="ProtNLM"/>
    </source>
</evidence>
<dbReference type="Proteomes" id="UP001374803">
    <property type="component" value="Chromosome"/>
</dbReference>
<dbReference type="EMBL" id="CP089983">
    <property type="protein sequence ID" value="WXB02832.1"/>
    <property type="molecule type" value="Genomic_DNA"/>
</dbReference>
<evidence type="ECO:0000313" key="2">
    <source>
        <dbReference type="Proteomes" id="UP001374803"/>
    </source>
</evidence>
<sequence length="413" mass="45102">MLSTRLDMAEKAYTQLVHRREGGRLRRFLVLRPFGPALEFDDMDHPPELPAYDAARDLAPRTPQFVEHTLTANERGKGGRPGLPVVTGALAVDCDLSGACCSQYPVIPATPEESRRAVDALKRFEPGKPPMKPEDGFAPSTLGRRDLLTPILEGDGCTFLTGEGCRIHKLAGAAAKPWTCRQYPLQVVHCGNQFEVSILPQCACAARTVHRSEDADEWPTNPLQGLTTVPQVPPQVRVDDARSLPRAGYLEWARALADVLTVPGMDPVRILESATTSLRVPGGTLTDAWLRTLQTRMTSEAARLETYLDPAGPQPKGARWAAKLAEGLLRKPHPKPVPSANDGLVFALAFRAHLLLELPSLAATLCDLTRIARLASLARAMTPADKVDARLESTTLLLYLWATTRWPVASEKT</sequence>
<gene>
    <name evidence="1" type="ORF">LVJ94_38735</name>
</gene>
<proteinExistence type="predicted"/>
<accession>A0ABZ2L2J3</accession>
<evidence type="ECO:0000313" key="1">
    <source>
        <dbReference type="EMBL" id="WXB02832.1"/>
    </source>
</evidence>
<protein>
    <recommendedName>
        <fullName evidence="3">YkgJ family cysteine cluster protein</fullName>
    </recommendedName>
</protein>
<name>A0ABZ2L2J3_9BACT</name>
<keyword evidence="2" id="KW-1185">Reference proteome</keyword>